<evidence type="ECO:0000313" key="2">
    <source>
        <dbReference type="Proteomes" id="UP000464468"/>
    </source>
</evidence>
<dbReference type="AlphaFoldDB" id="A0A7Z2NY74"/>
<organism evidence="1 2">
    <name type="scientific">Sphingomonas changnyeongensis</name>
    <dbReference type="NCBI Taxonomy" id="2698679"/>
    <lineage>
        <taxon>Bacteria</taxon>
        <taxon>Pseudomonadati</taxon>
        <taxon>Pseudomonadota</taxon>
        <taxon>Alphaproteobacteria</taxon>
        <taxon>Sphingomonadales</taxon>
        <taxon>Sphingomonadaceae</taxon>
        <taxon>Sphingomonas</taxon>
    </lineage>
</organism>
<dbReference type="RefSeq" id="WP_160593606.1">
    <property type="nucleotide sequence ID" value="NZ_CP047895.1"/>
</dbReference>
<gene>
    <name evidence="1" type="ORF">GVO57_13140</name>
</gene>
<evidence type="ECO:0008006" key="3">
    <source>
        <dbReference type="Google" id="ProtNLM"/>
    </source>
</evidence>
<dbReference type="SUPFAM" id="SSF53474">
    <property type="entry name" value="alpha/beta-Hydrolases"/>
    <property type="match status" value="1"/>
</dbReference>
<reference evidence="1 2" key="1">
    <citation type="submission" date="2020-01" db="EMBL/GenBank/DDBJ databases">
        <title>Sphingomonas sp. C33 whole genome sequece.</title>
        <authorList>
            <person name="Park C."/>
        </authorList>
    </citation>
    <scope>NUCLEOTIDE SEQUENCE [LARGE SCALE GENOMIC DNA]</scope>
    <source>
        <strain evidence="1 2">C33</strain>
    </source>
</reference>
<dbReference type="EMBL" id="CP047895">
    <property type="protein sequence ID" value="QHL91570.1"/>
    <property type="molecule type" value="Genomic_DNA"/>
</dbReference>
<sequence>MSLFRSVLIGAMIAGGAGGCTAVITQASFFPRETLAAPDQVLKAPPGYVATSRMIDLDGIGQVRVVRLDNPGSDAAIIYSAGNGGFVDSDASSRMAASLAAVTGADIILYDYPGRGGTTVPATIAAAVAFGPAMVERLRRDGWLGAGPVYAYGLSFGGSMAAAMVRGGGFAGLIIEGSAADYQAIGRDFVPGIAKPFVKVRTDEALRGFDYFGYALAGRAPILLLSGTGDKVIRPRRMREFADQLTAKGAQVTLRPVPVGHGGALDSQEGRDALAAFMGQRTASAD</sequence>
<evidence type="ECO:0000313" key="1">
    <source>
        <dbReference type="EMBL" id="QHL91570.1"/>
    </source>
</evidence>
<proteinExistence type="predicted"/>
<protein>
    <recommendedName>
        <fullName evidence="3">Alpha/beta hydrolase</fullName>
    </recommendedName>
</protein>
<dbReference type="Gene3D" id="3.40.50.1820">
    <property type="entry name" value="alpha/beta hydrolase"/>
    <property type="match status" value="1"/>
</dbReference>
<accession>A0A7Z2NY74</accession>
<name>A0A7Z2NY74_9SPHN</name>
<dbReference type="InterPro" id="IPR029058">
    <property type="entry name" value="AB_hydrolase_fold"/>
</dbReference>
<dbReference type="PROSITE" id="PS51257">
    <property type="entry name" value="PROKAR_LIPOPROTEIN"/>
    <property type="match status" value="1"/>
</dbReference>
<dbReference type="Proteomes" id="UP000464468">
    <property type="component" value="Chromosome"/>
</dbReference>
<dbReference type="KEGG" id="schy:GVO57_13140"/>
<keyword evidence="2" id="KW-1185">Reference proteome</keyword>